<sequence>MPYVLLKEPVFIAGELKDAEEHIEVSKGLAANLVFRGKAELLAEYNADQEATEEPEPEKKKPAKGKRGKS</sequence>
<feature type="compositionally biased region" description="Basic residues" evidence="1">
    <location>
        <begin position="61"/>
        <end position="70"/>
    </location>
</feature>
<accession>A0ABY6GNF0</accession>
<organism evidence="2 3">
    <name type="scientific">Endozoicomonas euniceicola</name>
    <dbReference type="NCBI Taxonomy" id="1234143"/>
    <lineage>
        <taxon>Bacteria</taxon>
        <taxon>Pseudomonadati</taxon>
        <taxon>Pseudomonadota</taxon>
        <taxon>Gammaproteobacteria</taxon>
        <taxon>Oceanospirillales</taxon>
        <taxon>Endozoicomonadaceae</taxon>
        <taxon>Endozoicomonas</taxon>
    </lineage>
</organism>
<evidence type="ECO:0000313" key="3">
    <source>
        <dbReference type="Proteomes" id="UP001163255"/>
    </source>
</evidence>
<evidence type="ECO:0000256" key="1">
    <source>
        <dbReference type="SAM" id="MobiDB-lite"/>
    </source>
</evidence>
<proteinExistence type="predicted"/>
<dbReference type="Proteomes" id="UP001163255">
    <property type="component" value="Chromosome"/>
</dbReference>
<dbReference type="EMBL" id="CP103300">
    <property type="protein sequence ID" value="UYM14264.1"/>
    <property type="molecule type" value="Genomic_DNA"/>
</dbReference>
<name>A0ABY6GNF0_9GAMM</name>
<protein>
    <submittedName>
        <fullName evidence="2">Uncharacterized protein</fullName>
    </submittedName>
</protein>
<evidence type="ECO:0000313" key="2">
    <source>
        <dbReference type="EMBL" id="UYM14264.1"/>
    </source>
</evidence>
<feature type="region of interest" description="Disordered" evidence="1">
    <location>
        <begin position="46"/>
        <end position="70"/>
    </location>
</feature>
<dbReference type="RefSeq" id="WP_262595667.1">
    <property type="nucleotide sequence ID" value="NZ_CP103300.1"/>
</dbReference>
<keyword evidence="3" id="KW-1185">Reference proteome</keyword>
<reference evidence="2" key="1">
    <citation type="submission" date="2022-10" db="EMBL/GenBank/DDBJ databases">
        <title>Completed Genome Sequence of two octocoral isolated bacterium, Endozoicomonas euniceicola EF212T and Endozoicomonas gorgoniicola PS125T.</title>
        <authorList>
            <person name="Chiou Y.-J."/>
            <person name="Chen Y.-H."/>
        </authorList>
    </citation>
    <scope>NUCLEOTIDE SEQUENCE</scope>
    <source>
        <strain evidence="2">EF212</strain>
    </source>
</reference>
<gene>
    <name evidence="2" type="ORF">NX720_15305</name>
</gene>